<evidence type="ECO:0008006" key="3">
    <source>
        <dbReference type="Google" id="ProtNLM"/>
    </source>
</evidence>
<sequence>MKKIILFFLCFFILGLYVNKIYAEDDLDLLNSLDTELQEENINKDENLLNELDLDQKKEKDKECIFKVLAKNLSGDFRIRLEHFWRKPDKRKGIDRQSDIGSLLLNFASYYVLNNFRFDFSGWLEGGNQKDTYAGVSEYFQDRDRRRRYAELNEIYLTYSASDYDLTVGKKIFKNGISTLYSPVDRHSPKDGNDPMDTQDYGLWQLKLDYYVENDSITFAILPVFQTSKSPSEYSRWTGSVVEDDKQVDSDFYTLDVDKNNTRIENEYPDVDLENIAYFAKVKGTRAGWDLFFSTYQGLNPYYVLKEEHRNGKIYYIKKNVFIGEYAGGFSTTYKKWEFHGEALYNHSYNSKDDNYVSYVLGLTYTIDDLLQSLKLKKMIITIEYGGEFVTQKQSAKGYIKSSQEMRPGRNDIFSFVRLEITDNWNLEYTSNFELSKGGRINRLISEYKFKSGLKWKAGVEFFNGGKHSYYGRWRKNDRIFTELIYPF</sequence>
<gene>
    <name evidence="1" type="ORF">SAMN04488516_102213</name>
</gene>
<proteinExistence type="predicted"/>
<dbReference type="OrthoDB" id="5470544at2"/>
<name>A0A1H0BLD4_9BACT</name>
<dbReference type="EMBL" id="FNIN01000002">
    <property type="protein sequence ID" value="SDN46401.1"/>
    <property type="molecule type" value="Genomic_DNA"/>
</dbReference>
<evidence type="ECO:0000313" key="1">
    <source>
        <dbReference type="EMBL" id="SDN46401.1"/>
    </source>
</evidence>
<dbReference type="AlphaFoldDB" id="A0A1H0BLD4"/>
<protein>
    <recommendedName>
        <fullName evidence="3">Alginate export</fullName>
    </recommendedName>
</protein>
<evidence type="ECO:0000313" key="2">
    <source>
        <dbReference type="Proteomes" id="UP000199602"/>
    </source>
</evidence>
<dbReference type="STRING" id="206665.SAMN04488516_102213"/>
<keyword evidence="2" id="KW-1185">Reference proteome</keyword>
<reference evidence="1 2" key="1">
    <citation type="submission" date="2016-10" db="EMBL/GenBank/DDBJ databases">
        <authorList>
            <person name="de Groot N.N."/>
        </authorList>
    </citation>
    <scope>NUCLEOTIDE SEQUENCE [LARGE SCALE GENOMIC DNA]</scope>
    <source>
        <strain evidence="1 2">DSM 15269</strain>
    </source>
</reference>
<dbReference type="RefSeq" id="WP_092063446.1">
    <property type="nucleotide sequence ID" value="NZ_FNIN01000002.1"/>
</dbReference>
<dbReference type="Proteomes" id="UP000199602">
    <property type="component" value="Unassembled WGS sequence"/>
</dbReference>
<organism evidence="1 2">
    <name type="scientific">Desulfonauticus submarinus</name>
    <dbReference type="NCBI Taxonomy" id="206665"/>
    <lineage>
        <taxon>Bacteria</taxon>
        <taxon>Pseudomonadati</taxon>
        <taxon>Thermodesulfobacteriota</taxon>
        <taxon>Desulfovibrionia</taxon>
        <taxon>Desulfovibrionales</taxon>
        <taxon>Desulfonauticaceae</taxon>
        <taxon>Desulfonauticus</taxon>
    </lineage>
</organism>
<accession>A0A1H0BLD4</accession>